<organism evidence="11 12">
    <name type="scientific">Coemansia asiatica</name>
    <dbReference type="NCBI Taxonomy" id="1052880"/>
    <lineage>
        <taxon>Eukaryota</taxon>
        <taxon>Fungi</taxon>
        <taxon>Fungi incertae sedis</taxon>
        <taxon>Zoopagomycota</taxon>
        <taxon>Kickxellomycotina</taxon>
        <taxon>Kickxellomycetes</taxon>
        <taxon>Kickxellales</taxon>
        <taxon>Kickxellaceae</taxon>
        <taxon>Coemansia</taxon>
    </lineage>
</organism>
<reference evidence="11" key="1">
    <citation type="submission" date="2022-07" db="EMBL/GenBank/DDBJ databases">
        <title>Phylogenomic reconstructions and comparative analyses of Kickxellomycotina fungi.</title>
        <authorList>
            <person name="Reynolds N.K."/>
            <person name="Stajich J.E."/>
            <person name="Barry K."/>
            <person name="Grigoriev I.V."/>
            <person name="Crous P."/>
            <person name="Smith M.E."/>
        </authorList>
    </citation>
    <scope>NUCLEOTIDE SEQUENCE</scope>
    <source>
        <strain evidence="11">NBRC 105413</strain>
    </source>
</reference>
<sequence length="235" mass="25741">MKYSKKKGADFAQISTIPLVKYVDPQLRLPLMPVSSPPSLHGHENTSFVLPACPTAAQSTTSLHSNASRHRHSVSHIYIFRPFVRIAHRLTRSRRQRAAEMELYKKQLASPVKDFTPSDPEDHMCAICLSDYEDGEILRLLPCNHHMHQSCVDEWLHINRSCPLCKQEAVDTSSPSKDSTSDEAANTETAATTAANSGEAEAHGDNANTRQEACAPTMAQTPALATVPATSLPTA</sequence>
<dbReference type="InterPro" id="IPR013083">
    <property type="entry name" value="Znf_RING/FYVE/PHD"/>
</dbReference>
<dbReference type="InterPro" id="IPR011016">
    <property type="entry name" value="Znf_RING-CH"/>
</dbReference>
<keyword evidence="5" id="KW-0862">Zinc</keyword>
<dbReference type="AlphaFoldDB" id="A0A9W7XN71"/>
<dbReference type="PANTHER" id="PTHR47168">
    <property type="entry name" value="RING ZINC FINGER DOMAIN SUPERFAMILY PROTEIN-RELATED"/>
    <property type="match status" value="1"/>
</dbReference>
<gene>
    <name evidence="11" type="ORF">LPJ64_001864</name>
</gene>
<keyword evidence="3" id="KW-0479">Metal-binding</keyword>
<dbReference type="Gene3D" id="3.30.40.10">
    <property type="entry name" value="Zinc/RING finger domain, C3HC4 (zinc finger)"/>
    <property type="match status" value="1"/>
</dbReference>
<keyword evidence="6" id="KW-1133">Transmembrane helix</keyword>
<comment type="subcellular location">
    <subcellularLocation>
        <location evidence="1">Membrane</location>
        <topology evidence="1">Single-pass membrane protein</topology>
    </subcellularLocation>
</comment>
<protein>
    <recommendedName>
        <fullName evidence="10">RING-type domain-containing protein</fullName>
    </recommendedName>
</protein>
<dbReference type="InterPro" id="IPR001841">
    <property type="entry name" value="Znf_RING"/>
</dbReference>
<evidence type="ECO:0000256" key="3">
    <source>
        <dbReference type="ARBA" id="ARBA00022723"/>
    </source>
</evidence>
<evidence type="ECO:0000256" key="1">
    <source>
        <dbReference type="ARBA" id="ARBA00004167"/>
    </source>
</evidence>
<evidence type="ECO:0000313" key="12">
    <source>
        <dbReference type="Proteomes" id="UP001145021"/>
    </source>
</evidence>
<dbReference type="GO" id="GO:0016020">
    <property type="term" value="C:membrane"/>
    <property type="evidence" value="ECO:0007669"/>
    <property type="project" value="UniProtKB-SubCell"/>
</dbReference>
<feature type="domain" description="RING-type" evidence="10">
    <location>
        <begin position="125"/>
        <end position="166"/>
    </location>
</feature>
<accession>A0A9W7XN71</accession>
<evidence type="ECO:0000256" key="5">
    <source>
        <dbReference type="ARBA" id="ARBA00022833"/>
    </source>
</evidence>
<name>A0A9W7XN71_9FUNG</name>
<keyword evidence="7" id="KW-0472">Membrane</keyword>
<dbReference type="SMART" id="SM00184">
    <property type="entry name" value="RING"/>
    <property type="match status" value="1"/>
</dbReference>
<feature type="region of interest" description="Disordered" evidence="9">
    <location>
        <begin position="170"/>
        <end position="235"/>
    </location>
</feature>
<evidence type="ECO:0000259" key="10">
    <source>
        <dbReference type="PROSITE" id="PS50089"/>
    </source>
</evidence>
<evidence type="ECO:0000256" key="8">
    <source>
        <dbReference type="PROSITE-ProRule" id="PRU00175"/>
    </source>
</evidence>
<dbReference type="Proteomes" id="UP001145021">
    <property type="component" value="Unassembled WGS sequence"/>
</dbReference>
<keyword evidence="4 8" id="KW-0863">Zinc-finger</keyword>
<dbReference type="PANTHER" id="PTHR47168:SF1">
    <property type="entry name" value="OS02G0798600 PROTEIN"/>
    <property type="match status" value="1"/>
</dbReference>
<dbReference type="Pfam" id="PF13639">
    <property type="entry name" value="zf-RING_2"/>
    <property type="match status" value="1"/>
</dbReference>
<evidence type="ECO:0000256" key="4">
    <source>
        <dbReference type="ARBA" id="ARBA00022771"/>
    </source>
</evidence>
<dbReference type="SUPFAM" id="SSF57850">
    <property type="entry name" value="RING/U-box"/>
    <property type="match status" value="1"/>
</dbReference>
<dbReference type="SMART" id="SM00744">
    <property type="entry name" value="RINGv"/>
    <property type="match status" value="1"/>
</dbReference>
<keyword evidence="12" id="KW-1185">Reference proteome</keyword>
<evidence type="ECO:0000256" key="2">
    <source>
        <dbReference type="ARBA" id="ARBA00022692"/>
    </source>
</evidence>
<feature type="compositionally biased region" description="Low complexity" evidence="9">
    <location>
        <begin position="171"/>
        <end position="199"/>
    </location>
</feature>
<evidence type="ECO:0000256" key="6">
    <source>
        <dbReference type="ARBA" id="ARBA00022989"/>
    </source>
</evidence>
<evidence type="ECO:0000313" key="11">
    <source>
        <dbReference type="EMBL" id="KAJ1646692.1"/>
    </source>
</evidence>
<dbReference type="EMBL" id="JANBOH010000052">
    <property type="protein sequence ID" value="KAJ1646692.1"/>
    <property type="molecule type" value="Genomic_DNA"/>
</dbReference>
<comment type="caution">
    <text evidence="11">The sequence shown here is derived from an EMBL/GenBank/DDBJ whole genome shotgun (WGS) entry which is preliminary data.</text>
</comment>
<proteinExistence type="predicted"/>
<dbReference type="GO" id="GO:0008270">
    <property type="term" value="F:zinc ion binding"/>
    <property type="evidence" value="ECO:0007669"/>
    <property type="project" value="UniProtKB-KW"/>
</dbReference>
<evidence type="ECO:0000256" key="7">
    <source>
        <dbReference type="ARBA" id="ARBA00023136"/>
    </source>
</evidence>
<keyword evidence="2" id="KW-0812">Transmembrane</keyword>
<dbReference type="PROSITE" id="PS50089">
    <property type="entry name" value="ZF_RING_2"/>
    <property type="match status" value="1"/>
</dbReference>
<dbReference type="InterPro" id="IPR051653">
    <property type="entry name" value="E3_ligase_sorting_rcpt"/>
</dbReference>
<evidence type="ECO:0000256" key="9">
    <source>
        <dbReference type="SAM" id="MobiDB-lite"/>
    </source>
</evidence>